<comment type="caution">
    <text evidence="2">The sequence shown here is derived from an EMBL/GenBank/DDBJ whole genome shotgun (WGS) entry which is preliminary data.</text>
</comment>
<evidence type="ECO:0000313" key="2">
    <source>
        <dbReference type="EMBL" id="MFC3182850.1"/>
    </source>
</evidence>
<organism evidence="2 3">
    <name type="scientific">Cypionkella sinensis</name>
    <dbReference type="NCBI Taxonomy" id="1756043"/>
    <lineage>
        <taxon>Bacteria</taxon>
        <taxon>Pseudomonadati</taxon>
        <taxon>Pseudomonadota</taxon>
        <taxon>Alphaproteobacteria</taxon>
        <taxon>Rhodobacterales</taxon>
        <taxon>Paracoccaceae</taxon>
        <taxon>Cypionkella</taxon>
    </lineage>
</organism>
<evidence type="ECO:0000313" key="3">
    <source>
        <dbReference type="Proteomes" id="UP001595547"/>
    </source>
</evidence>
<dbReference type="RefSeq" id="WP_380074506.1">
    <property type="nucleotide sequence ID" value="NZ_JBHRTO010000002.1"/>
</dbReference>
<dbReference type="Pfam" id="PF06996">
    <property type="entry name" value="T6SS_TssG"/>
    <property type="match status" value="1"/>
</dbReference>
<dbReference type="Proteomes" id="UP001595547">
    <property type="component" value="Unassembled WGS sequence"/>
</dbReference>
<dbReference type="InterPro" id="IPR010732">
    <property type="entry name" value="T6SS_TssG-like"/>
</dbReference>
<dbReference type="EMBL" id="JBHRTO010000002">
    <property type="protein sequence ID" value="MFC3182850.1"/>
    <property type="molecule type" value="Genomic_DNA"/>
</dbReference>
<reference evidence="3" key="1">
    <citation type="journal article" date="2019" name="Int. J. Syst. Evol. Microbiol.">
        <title>The Global Catalogue of Microorganisms (GCM) 10K type strain sequencing project: providing services to taxonomists for standard genome sequencing and annotation.</title>
        <authorList>
            <consortium name="The Broad Institute Genomics Platform"/>
            <consortium name="The Broad Institute Genome Sequencing Center for Infectious Disease"/>
            <person name="Wu L."/>
            <person name="Ma J."/>
        </authorList>
    </citation>
    <scope>NUCLEOTIDE SEQUENCE [LARGE SCALE GENOMIC DNA]</scope>
    <source>
        <strain evidence="3">KCTC 52039</strain>
    </source>
</reference>
<keyword evidence="3" id="KW-1185">Reference proteome</keyword>
<dbReference type="PANTHER" id="PTHR35564">
    <property type="match status" value="1"/>
</dbReference>
<dbReference type="PANTHER" id="PTHR35564:SF4">
    <property type="entry name" value="CYTOPLASMIC PROTEIN"/>
    <property type="match status" value="1"/>
</dbReference>
<protein>
    <submittedName>
        <fullName evidence="2">Type VI secretion system baseplate subunit TssG</fullName>
    </submittedName>
</protein>
<proteinExistence type="predicted"/>
<dbReference type="NCBIfam" id="TIGR03347">
    <property type="entry name" value="VI_chp_1"/>
    <property type="match status" value="1"/>
</dbReference>
<sequence length="330" mass="36631">MNRRDALKAEPAEFGFLALMRELERGQPQHPRIGRNQTMAQEVVRLGQEPFQAFPDRNVSQVTETAGGKLRVRSNFLGYFGPQGALPMNTTAEVQQWYMFKDEAFVRLADLFTNRFQQLFFRAWSDARGITQYDHPEDDRFQAYVGAPVGLASPALQRRGTVPDMARLPLTGIAMARVKSPVRLRQILESLCGVSVEIEENVPVWLGFEPSDLTRLGAANSGLGRDCRLGSRVQSVTEKIRVAVRTESLPQYQSFLPGGTSFQRLTELLFTYLGHETEVEIAPSLPADQVKGMALGKSGALGWTGWIAPPQAPPGSYRSDAVFASDRRSA</sequence>
<accession>A0ABV7J5I7</accession>
<name>A0ABV7J5I7_9RHOB</name>
<feature type="region of interest" description="Disordered" evidence="1">
    <location>
        <begin position="310"/>
        <end position="330"/>
    </location>
</feature>
<gene>
    <name evidence="2" type="primary">tssG</name>
    <name evidence="2" type="ORF">ACFOGH_17760</name>
</gene>
<evidence type="ECO:0000256" key="1">
    <source>
        <dbReference type="SAM" id="MobiDB-lite"/>
    </source>
</evidence>